<dbReference type="AlphaFoldDB" id="A0A378J0Z8"/>
<dbReference type="InterPro" id="IPR010621">
    <property type="entry name" value="DUF1214"/>
</dbReference>
<reference evidence="3 4" key="1">
    <citation type="submission" date="2018-06" db="EMBL/GenBank/DDBJ databases">
        <authorList>
            <consortium name="Pathogen Informatics"/>
            <person name="Doyle S."/>
        </authorList>
    </citation>
    <scope>NUCLEOTIDE SEQUENCE [LARGE SCALE GENOMIC DNA]</scope>
    <source>
        <strain evidence="3 4">NCTC13292</strain>
    </source>
</reference>
<dbReference type="OrthoDB" id="9777345at2"/>
<accession>A0A378J0Z8</accession>
<evidence type="ECO:0000313" key="4">
    <source>
        <dbReference type="Proteomes" id="UP000254677"/>
    </source>
</evidence>
<dbReference type="EMBL" id="UGOA01000001">
    <property type="protein sequence ID" value="STX41414.1"/>
    <property type="molecule type" value="Genomic_DNA"/>
</dbReference>
<dbReference type="RefSeq" id="WP_115220722.1">
    <property type="nucleotide sequence ID" value="NZ_UGOA01000001.1"/>
</dbReference>
<dbReference type="SUPFAM" id="SSF160935">
    <property type="entry name" value="VPA0735-like"/>
    <property type="match status" value="1"/>
</dbReference>
<dbReference type="PANTHER" id="PTHR36509">
    <property type="entry name" value="BLL3101 PROTEIN"/>
    <property type="match status" value="1"/>
</dbReference>
<dbReference type="InterPro" id="IPR037049">
    <property type="entry name" value="DUF1214_C_sf"/>
</dbReference>
<organism evidence="3 4">
    <name type="scientific">Legionella donaldsonii</name>
    <dbReference type="NCBI Taxonomy" id="45060"/>
    <lineage>
        <taxon>Bacteria</taxon>
        <taxon>Pseudomonadati</taxon>
        <taxon>Pseudomonadota</taxon>
        <taxon>Gammaproteobacteria</taxon>
        <taxon>Legionellales</taxon>
        <taxon>Legionellaceae</taxon>
        <taxon>Legionella</taxon>
    </lineage>
</organism>
<evidence type="ECO:0000259" key="1">
    <source>
        <dbReference type="Pfam" id="PF06742"/>
    </source>
</evidence>
<feature type="domain" description="DUF1214" evidence="1">
    <location>
        <begin position="345"/>
        <end position="451"/>
    </location>
</feature>
<evidence type="ECO:0000259" key="2">
    <source>
        <dbReference type="Pfam" id="PF06863"/>
    </source>
</evidence>
<dbReference type="Pfam" id="PF06742">
    <property type="entry name" value="DUF1214"/>
    <property type="match status" value="1"/>
</dbReference>
<protein>
    <submittedName>
        <fullName evidence="3">Uncharacterized conserved protein</fullName>
    </submittedName>
</protein>
<evidence type="ECO:0000313" key="3">
    <source>
        <dbReference type="EMBL" id="STX41414.1"/>
    </source>
</evidence>
<dbReference type="Gene3D" id="2.60.40.1610">
    <property type="entry name" value="Domain of unknown function DUF1254"/>
    <property type="match status" value="1"/>
</dbReference>
<feature type="domain" description="DUF1254" evidence="2">
    <location>
        <begin position="72"/>
        <end position="202"/>
    </location>
</feature>
<dbReference type="Proteomes" id="UP000254677">
    <property type="component" value="Unassembled WGS sequence"/>
</dbReference>
<dbReference type="Gene3D" id="2.60.120.600">
    <property type="entry name" value="Domain of unknown function DUF1214, C-terminal domain"/>
    <property type="match status" value="1"/>
</dbReference>
<gene>
    <name evidence="3" type="ORF">NCTC13292_00948</name>
</gene>
<proteinExistence type="predicted"/>
<dbReference type="PANTHER" id="PTHR36509:SF2">
    <property type="entry name" value="BLL3101 PROTEIN"/>
    <property type="match status" value="1"/>
</dbReference>
<dbReference type="Pfam" id="PF06863">
    <property type="entry name" value="DUF1254"/>
    <property type="match status" value="1"/>
</dbReference>
<keyword evidence="4" id="KW-1185">Reference proteome</keyword>
<dbReference type="InterPro" id="IPR037050">
    <property type="entry name" value="DUF1254_sf"/>
</dbReference>
<dbReference type="InterPro" id="IPR010679">
    <property type="entry name" value="DUF1254"/>
</dbReference>
<name>A0A378J0Z8_9GAMM</name>
<sequence>MIGKPCVWKLGTLVFLIFYPLTWANSASLSAFEALQLGTEAYIYGYPLVTMDLTKRVMTNAVKPNNGRGPMGQFINIRRFPDASFKDIPAPNADTLYSFAWLDLGKEPYLLHVPNQNGRYYIMPLLSGWTEVFAAPGSRTTGTEAHDFVIVGPNWKGTVPEGVVELKSPTNMVWILGRTYCTGTAEDYHLVHSVQDKYSLKPLSYYGKAYTPPTGIVDPAIDMKTPIRQQVNAMDAATYFKQLAILLKDNPPASSDAPMVEKLAKIGIVAGQEFDLAKLDPAVAMALENAVKAGQYEILMQKLKAAKELRNGWVVTTRTGIYGTDYKQRALLTAAGLGANRPQDAIYPVAMTDKSGQTLHGANQYLIHFNPDETPPVNGFWSLTMYDERLFFVANPLNRYTVSPRNNLNYNQDGSLDLYIQHQSPGKDKESNWLPAPEGTFILMFRFYWPKPAIIDGQWQLPAVKRIESAGIQN</sequence>